<feature type="region of interest" description="Disordered" evidence="1">
    <location>
        <begin position="90"/>
        <end position="122"/>
    </location>
</feature>
<proteinExistence type="predicted"/>
<evidence type="ECO:0000256" key="1">
    <source>
        <dbReference type="SAM" id="MobiDB-lite"/>
    </source>
</evidence>
<dbReference type="EMBL" id="CAJVCH010535483">
    <property type="protein sequence ID" value="CAG7825222.1"/>
    <property type="molecule type" value="Genomic_DNA"/>
</dbReference>
<sequence>MRRLFVRIADFHVRGCVGTRSRSYNSAIALTPSNEKSVRSGVTSKACARGAHQLREFIAPDERTNDRRHHTTRVFEKAPAVALLAAKNRRATLETAAPPSDSPTREPNCRRATTTAPTPLTTANRVRGYRFAVDRG</sequence>
<dbReference type="AlphaFoldDB" id="A0A8J2PDT7"/>
<keyword evidence="3" id="KW-1185">Reference proteome</keyword>
<organism evidence="2 3">
    <name type="scientific">Allacma fusca</name>
    <dbReference type="NCBI Taxonomy" id="39272"/>
    <lineage>
        <taxon>Eukaryota</taxon>
        <taxon>Metazoa</taxon>
        <taxon>Ecdysozoa</taxon>
        <taxon>Arthropoda</taxon>
        <taxon>Hexapoda</taxon>
        <taxon>Collembola</taxon>
        <taxon>Symphypleona</taxon>
        <taxon>Sminthuridae</taxon>
        <taxon>Allacma</taxon>
    </lineage>
</organism>
<name>A0A8J2PDT7_9HEXA</name>
<dbReference type="Proteomes" id="UP000708208">
    <property type="component" value="Unassembled WGS sequence"/>
</dbReference>
<comment type="caution">
    <text evidence="2">The sequence shown here is derived from an EMBL/GenBank/DDBJ whole genome shotgun (WGS) entry which is preliminary data.</text>
</comment>
<reference evidence="2" key="1">
    <citation type="submission" date="2021-06" db="EMBL/GenBank/DDBJ databases">
        <authorList>
            <person name="Hodson N. C."/>
            <person name="Mongue J. A."/>
            <person name="Jaron S. K."/>
        </authorList>
    </citation>
    <scope>NUCLEOTIDE SEQUENCE</scope>
</reference>
<protein>
    <submittedName>
        <fullName evidence="2">Uncharacterized protein</fullName>
    </submittedName>
</protein>
<accession>A0A8J2PDT7</accession>
<evidence type="ECO:0000313" key="3">
    <source>
        <dbReference type="Proteomes" id="UP000708208"/>
    </source>
</evidence>
<feature type="non-terminal residue" evidence="2">
    <location>
        <position position="1"/>
    </location>
</feature>
<gene>
    <name evidence="2" type="ORF">AFUS01_LOCUS35346</name>
</gene>
<evidence type="ECO:0000313" key="2">
    <source>
        <dbReference type="EMBL" id="CAG7825222.1"/>
    </source>
</evidence>
<feature type="compositionally biased region" description="Low complexity" evidence="1">
    <location>
        <begin position="112"/>
        <end position="122"/>
    </location>
</feature>